<dbReference type="Proteomes" id="UP000077164">
    <property type="component" value="Unassembled WGS sequence"/>
</dbReference>
<name>A0A168AGM6_9FLAO</name>
<dbReference type="GO" id="GO:0000166">
    <property type="term" value="F:nucleotide binding"/>
    <property type="evidence" value="ECO:0007669"/>
    <property type="project" value="InterPro"/>
</dbReference>
<evidence type="ECO:0000259" key="1">
    <source>
        <dbReference type="Pfam" id="PF01408"/>
    </source>
</evidence>
<comment type="caution">
    <text evidence="3">The sequence shown here is derived from an EMBL/GenBank/DDBJ whole genome shotgun (WGS) entry which is preliminary data.</text>
</comment>
<evidence type="ECO:0008006" key="5">
    <source>
        <dbReference type="Google" id="ProtNLM"/>
    </source>
</evidence>
<dbReference type="Gene3D" id="3.30.360.10">
    <property type="entry name" value="Dihydrodipicolinate Reductase, domain 2"/>
    <property type="match status" value="1"/>
</dbReference>
<dbReference type="Pfam" id="PF01408">
    <property type="entry name" value="GFO_IDH_MocA"/>
    <property type="match status" value="1"/>
</dbReference>
<dbReference type="OrthoDB" id="726883at2"/>
<feature type="domain" description="Gfo/Idh/MocA-like oxidoreductase N-terminal" evidence="1">
    <location>
        <begin position="5"/>
        <end position="122"/>
    </location>
</feature>
<reference evidence="3 4" key="1">
    <citation type="submission" date="2016-03" db="EMBL/GenBank/DDBJ databases">
        <title>Draft genome sequence of Flavobacterium fryxellicola DSM 16209.</title>
        <authorList>
            <person name="Shin S.-K."/>
            <person name="Yi H."/>
        </authorList>
    </citation>
    <scope>NUCLEOTIDE SEQUENCE [LARGE SCALE GENOMIC DNA]</scope>
    <source>
        <strain evidence="3 4">DSM 16209</strain>
    </source>
</reference>
<keyword evidence="4" id="KW-1185">Reference proteome</keyword>
<dbReference type="AlphaFoldDB" id="A0A168AGM6"/>
<dbReference type="InterPro" id="IPR055170">
    <property type="entry name" value="GFO_IDH_MocA-like_dom"/>
</dbReference>
<dbReference type="SUPFAM" id="SSF51735">
    <property type="entry name" value="NAD(P)-binding Rossmann-fold domains"/>
    <property type="match status" value="1"/>
</dbReference>
<evidence type="ECO:0000259" key="2">
    <source>
        <dbReference type="Pfam" id="PF22725"/>
    </source>
</evidence>
<dbReference type="Gene3D" id="3.40.50.720">
    <property type="entry name" value="NAD(P)-binding Rossmann-like Domain"/>
    <property type="match status" value="1"/>
</dbReference>
<dbReference type="PANTHER" id="PTHR43249:SF1">
    <property type="entry name" value="D-GLUCOSIDE 3-DEHYDROGENASE"/>
    <property type="match status" value="1"/>
</dbReference>
<dbReference type="InterPro" id="IPR052515">
    <property type="entry name" value="Gfo/Idh/MocA_Oxidoreductase"/>
</dbReference>
<evidence type="ECO:0000313" key="3">
    <source>
        <dbReference type="EMBL" id="OAB31452.1"/>
    </source>
</evidence>
<dbReference type="SUPFAM" id="SSF55347">
    <property type="entry name" value="Glyceraldehyde-3-phosphate dehydrogenase-like, C-terminal domain"/>
    <property type="match status" value="1"/>
</dbReference>
<dbReference type="Pfam" id="PF22725">
    <property type="entry name" value="GFO_IDH_MocA_C3"/>
    <property type="match status" value="1"/>
</dbReference>
<organism evidence="3 4">
    <name type="scientific">Flavobacterium fryxellicola</name>
    <dbReference type="NCBI Taxonomy" id="249352"/>
    <lineage>
        <taxon>Bacteria</taxon>
        <taxon>Pseudomonadati</taxon>
        <taxon>Bacteroidota</taxon>
        <taxon>Flavobacteriia</taxon>
        <taxon>Flavobacteriales</taxon>
        <taxon>Flavobacteriaceae</taxon>
        <taxon>Flavobacterium</taxon>
    </lineage>
</organism>
<dbReference type="STRING" id="249352.SAMN05444395_101560"/>
<dbReference type="PANTHER" id="PTHR43249">
    <property type="entry name" value="UDP-N-ACETYL-2-AMINO-2-DEOXY-D-GLUCURONATE OXIDASE"/>
    <property type="match status" value="1"/>
</dbReference>
<gene>
    <name evidence="3" type="ORF">FBFR_01075</name>
</gene>
<protein>
    <recommendedName>
        <fullName evidence="5">Dehydrogenase</fullName>
    </recommendedName>
</protein>
<feature type="domain" description="GFO/IDH/MocA-like oxidoreductase" evidence="2">
    <location>
        <begin position="134"/>
        <end position="252"/>
    </location>
</feature>
<sequence length="371" mass="42259">MTSKLNIGILGAGGFANFAAKSFLKVEGIKIIAVTDINESAAKATANDLDAKVYKNYQDMLQDDTINLIYIATPPFLHYSQSKLALEAGKHVICEKPAALKAEEAEELAAYAKSKEFLYVVNLMQRYNPLYKIVDQIIKENILGEFLHGFFENYASDEKLTKEHWFWDEDKSGGIFIEHGVHFFDMFEGWLGSGKLVSAIQSQRANVSQKIVDRVQATVSYKDSFVNFYHGFNQPQILDRQELRLQFEKGDITLFEWVPVKMRINALLTHQQRIDLESKLEYCILEQHNPAGQENQKVVGNFKTICFDEFVTIDYGTAAEKSNRYEEIVIAMIVDQWKWIKDKSHCRIITEDNAVKSLQIAEAAAKAATFI</sequence>
<dbReference type="InterPro" id="IPR036291">
    <property type="entry name" value="NAD(P)-bd_dom_sf"/>
</dbReference>
<dbReference type="EMBL" id="LVJE01000001">
    <property type="protein sequence ID" value="OAB31452.1"/>
    <property type="molecule type" value="Genomic_DNA"/>
</dbReference>
<proteinExistence type="predicted"/>
<evidence type="ECO:0000313" key="4">
    <source>
        <dbReference type="Proteomes" id="UP000077164"/>
    </source>
</evidence>
<accession>A0A168AGM6</accession>
<dbReference type="InterPro" id="IPR000683">
    <property type="entry name" value="Gfo/Idh/MocA-like_OxRdtase_N"/>
</dbReference>